<keyword evidence="4" id="KW-0813">Transport</keyword>
<evidence type="ECO:0000256" key="4">
    <source>
        <dbReference type="ARBA" id="ARBA00022448"/>
    </source>
</evidence>
<keyword evidence="5" id="KW-0963">Cytoplasm</keyword>
<evidence type="ECO:0000256" key="7">
    <source>
        <dbReference type="ARBA" id="ARBA00022525"/>
    </source>
</evidence>
<keyword evidence="9" id="KW-0358">Heparin-binding</keyword>
<sequence length="192" mass="21306">MDYAEDKSPIQTKEAILKALRDLQGLPETQQGQQRASLFHKLVTQLRGLNNKTLGEMVSEMTEISSSITLQVLPQCGTPECIGAVLQVLRVTKAPTPVVDAVTYSLGLLPSPCHKRVRETLNMAQYQQSRATLYALSHTVRKFYNMEHLVTPEVTDVAKFMVSLLGSDCSGNEDSIYLTLKVSIMLICCDCR</sequence>
<evidence type="ECO:0000256" key="11">
    <source>
        <dbReference type="ARBA" id="ARBA00022710"/>
    </source>
</evidence>
<keyword evidence="6" id="KW-0162">Chylomicron</keyword>
<evidence type="ECO:0000256" key="2">
    <source>
        <dbReference type="ARBA" id="ARBA00004502"/>
    </source>
</evidence>
<evidence type="ECO:0000313" key="19">
    <source>
        <dbReference type="Proteomes" id="UP001166093"/>
    </source>
</evidence>
<evidence type="ECO:0000256" key="10">
    <source>
        <dbReference type="ARBA" id="ARBA00022677"/>
    </source>
</evidence>
<dbReference type="InterPro" id="IPR052418">
    <property type="entry name" value="Apolipoprotein_B"/>
</dbReference>
<evidence type="ECO:0000256" key="16">
    <source>
        <dbReference type="ARBA" id="ARBA00023313"/>
    </source>
</evidence>
<feature type="domain" description="Vitellogenin" evidence="17">
    <location>
        <begin position="11"/>
        <end position="181"/>
    </location>
</feature>
<dbReference type="PANTHER" id="PTHR13769">
    <property type="entry name" value="APOLIPOPROTEIN B"/>
    <property type="match status" value="1"/>
</dbReference>
<keyword evidence="13" id="KW-0443">Lipid metabolism</keyword>
<evidence type="ECO:0000256" key="1">
    <source>
        <dbReference type="ARBA" id="ARBA00004496"/>
    </source>
</evidence>
<dbReference type="PANTHER" id="PTHR13769:SF1">
    <property type="entry name" value="APOLIPOPROTEIN B-100"/>
    <property type="match status" value="1"/>
</dbReference>
<dbReference type="InterPro" id="IPR001747">
    <property type="entry name" value="Vitellogenin_N"/>
</dbReference>
<keyword evidence="10" id="KW-0551">Lipid droplet</keyword>
<keyword evidence="14" id="KW-1207">Sterol metabolism</keyword>
<keyword evidence="15" id="KW-0753">Steroid metabolism</keyword>
<evidence type="ECO:0000256" key="3">
    <source>
        <dbReference type="ARBA" id="ARBA00004613"/>
    </source>
</evidence>
<proteinExistence type="predicted"/>
<comment type="subcellular location">
    <subcellularLocation>
        <location evidence="1">Cytoplasm</location>
    </subcellularLocation>
    <subcellularLocation>
        <location evidence="2">Lipid droplet</location>
    </subcellularLocation>
    <subcellularLocation>
        <location evidence="3">Secreted</location>
    </subcellularLocation>
</comment>
<evidence type="ECO:0000256" key="12">
    <source>
        <dbReference type="ARBA" id="ARBA00023055"/>
    </source>
</evidence>
<feature type="non-terminal residue" evidence="18">
    <location>
        <position position="1"/>
    </location>
</feature>
<evidence type="ECO:0000313" key="18">
    <source>
        <dbReference type="EMBL" id="MBN3287201.1"/>
    </source>
</evidence>
<organism evidence="18 19">
    <name type="scientific">Polyodon spathula</name>
    <name type="common">North American paddlefish</name>
    <name type="synonym">Squalus spathula</name>
    <dbReference type="NCBI Taxonomy" id="7913"/>
    <lineage>
        <taxon>Eukaryota</taxon>
        <taxon>Metazoa</taxon>
        <taxon>Chordata</taxon>
        <taxon>Craniata</taxon>
        <taxon>Vertebrata</taxon>
        <taxon>Euteleostomi</taxon>
        <taxon>Actinopterygii</taxon>
        <taxon>Chondrostei</taxon>
        <taxon>Acipenseriformes</taxon>
        <taxon>Polyodontidae</taxon>
        <taxon>Polyodon</taxon>
    </lineage>
</organism>
<keyword evidence="11" id="KW-0427">LDL</keyword>
<feature type="non-terminal residue" evidence="18">
    <location>
        <position position="192"/>
    </location>
</feature>
<keyword evidence="19" id="KW-1185">Reference proteome</keyword>
<reference evidence="18" key="1">
    <citation type="journal article" date="2021" name="Cell">
        <title>Tracing the genetic footprints of vertebrate landing in non-teleost ray-finned fishes.</title>
        <authorList>
            <person name="Bi X."/>
            <person name="Wang K."/>
            <person name="Yang L."/>
            <person name="Pan H."/>
            <person name="Jiang H."/>
            <person name="Wei Q."/>
            <person name="Fang M."/>
            <person name="Yu H."/>
            <person name="Zhu C."/>
            <person name="Cai Y."/>
            <person name="He Y."/>
            <person name="Gan X."/>
            <person name="Zeng H."/>
            <person name="Yu D."/>
            <person name="Zhu Y."/>
            <person name="Jiang H."/>
            <person name="Qiu Q."/>
            <person name="Yang H."/>
            <person name="Zhang Y.E."/>
            <person name="Wang W."/>
            <person name="Zhu M."/>
            <person name="He S."/>
            <person name="Zhang G."/>
        </authorList>
    </citation>
    <scope>NUCLEOTIDE SEQUENCE</scope>
    <source>
        <strain evidence="18">Pddl_001</strain>
    </source>
</reference>
<evidence type="ECO:0000256" key="14">
    <source>
        <dbReference type="ARBA" id="ARBA00023166"/>
    </source>
</evidence>
<dbReference type="InterPro" id="IPR011030">
    <property type="entry name" value="Lipovitellin_superhlx_dom"/>
</dbReference>
<evidence type="ECO:0000256" key="5">
    <source>
        <dbReference type="ARBA" id="ARBA00022490"/>
    </source>
</evidence>
<keyword evidence="8" id="KW-0153">Cholesterol metabolism</keyword>
<evidence type="ECO:0000256" key="13">
    <source>
        <dbReference type="ARBA" id="ARBA00023098"/>
    </source>
</evidence>
<evidence type="ECO:0000256" key="9">
    <source>
        <dbReference type="ARBA" id="ARBA00022674"/>
    </source>
</evidence>
<evidence type="ECO:0000256" key="15">
    <source>
        <dbReference type="ARBA" id="ARBA00023221"/>
    </source>
</evidence>
<gene>
    <name evidence="18" type="primary">Apob_1</name>
    <name evidence="18" type="ORF">GTO93_0001071</name>
</gene>
<dbReference type="Proteomes" id="UP001166093">
    <property type="component" value="Unassembled WGS sequence"/>
</dbReference>
<keyword evidence="16" id="KW-0850">VLDL</keyword>
<accession>A0ABS2YLN6</accession>
<dbReference type="Pfam" id="PF01347">
    <property type="entry name" value="Vitellogenin_N"/>
    <property type="match status" value="1"/>
</dbReference>
<keyword evidence="7" id="KW-0964">Secreted</keyword>
<dbReference type="Gene3D" id="1.25.10.20">
    <property type="entry name" value="Vitellinogen, superhelical"/>
    <property type="match status" value="1"/>
</dbReference>
<protein>
    <submittedName>
        <fullName evidence="18">APOB protein</fullName>
    </submittedName>
</protein>
<dbReference type="EMBL" id="JAAWVQ010164079">
    <property type="protein sequence ID" value="MBN3287201.1"/>
    <property type="molecule type" value="Genomic_DNA"/>
</dbReference>
<evidence type="ECO:0000256" key="6">
    <source>
        <dbReference type="ARBA" id="ARBA00022513"/>
    </source>
</evidence>
<keyword evidence="12" id="KW-0445">Lipid transport</keyword>
<evidence type="ECO:0000256" key="8">
    <source>
        <dbReference type="ARBA" id="ARBA00022548"/>
    </source>
</evidence>
<comment type="caution">
    <text evidence="18">The sequence shown here is derived from an EMBL/GenBank/DDBJ whole genome shotgun (WGS) entry which is preliminary data.</text>
</comment>
<name>A0ABS2YLN6_POLSP</name>
<dbReference type="SUPFAM" id="SSF48431">
    <property type="entry name" value="Lipovitellin-phosvitin complex, superhelical domain"/>
    <property type="match status" value="1"/>
</dbReference>
<evidence type="ECO:0000259" key="17">
    <source>
        <dbReference type="Pfam" id="PF01347"/>
    </source>
</evidence>